<evidence type="ECO:0000259" key="8">
    <source>
        <dbReference type="Pfam" id="PF03918"/>
    </source>
</evidence>
<feature type="transmembrane region" description="Helical" evidence="6">
    <location>
        <begin position="122"/>
        <end position="144"/>
    </location>
</feature>
<evidence type="ECO:0000256" key="7">
    <source>
        <dbReference type="SAM" id="MobiDB-lite"/>
    </source>
</evidence>
<dbReference type="CDD" id="cd16378">
    <property type="entry name" value="CcmH_N"/>
    <property type="match status" value="1"/>
</dbReference>
<evidence type="ECO:0000256" key="3">
    <source>
        <dbReference type="ARBA" id="ARBA00022723"/>
    </source>
</evidence>
<evidence type="ECO:0000313" key="9">
    <source>
        <dbReference type="EMBL" id="MFC0082792.1"/>
    </source>
</evidence>
<accession>A0ABV6C516</accession>
<keyword evidence="3 6" id="KW-0479">Metal-binding</keyword>
<dbReference type="InterPro" id="IPR051263">
    <property type="entry name" value="C-type_cytochrome_biogenesis"/>
</dbReference>
<feature type="region of interest" description="Disordered" evidence="7">
    <location>
        <begin position="172"/>
        <end position="192"/>
    </location>
</feature>
<feature type="transmembrane region" description="Helical" evidence="6">
    <location>
        <begin position="25"/>
        <end position="43"/>
    </location>
</feature>
<comment type="caution">
    <text evidence="9">The sequence shown here is derived from an EMBL/GenBank/DDBJ whole genome shotgun (WGS) entry which is preliminary data.</text>
</comment>
<evidence type="ECO:0000256" key="5">
    <source>
        <dbReference type="ARBA" id="ARBA00023004"/>
    </source>
</evidence>
<evidence type="ECO:0000256" key="1">
    <source>
        <dbReference type="ARBA" id="ARBA00010342"/>
    </source>
</evidence>
<keyword evidence="5 6" id="KW-0408">Iron</keyword>
<evidence type="ECO:0000256" key="6">
    <source>
        <dbReference type="RuleBase" id="RU364112"/>
    </source>
</evidence>
<protein>
    <recommendedName>
        <fullName evidence="6">Cytochrome c-type biogenesis protein</fullName>
    </recommendedName>
</protein>
<dbReference type="Gene3D" id="1.10.8.640">
    <property type="entry name" value="Cytochrome C biogenesis protein"/>
    <property type="match status" value="1"/>
</dbReference>
<dbReference type="InterPro" id="IPR038297">
    <property type="entry name" value="CcmH/CycL/NrfF/Ccl2_sf"/>
</dbReference>
<keyword evidence="6" id="KW-1133">Transmembrane helix</keyword>
<keyword evidence="6" id="KW-0812">Transmembrane</keyword>
<keyword evidence="4 6" id="KW-0732">Signal</keyword>
<dbReference type="PANTHER" id="PTHR47870">
    <property type="entry name" value="CYTOCHROME C-TYPE BIOGENESIS PROTEIN CCMH"/>
    <property type="match status" value="1"/>
</dbReference>
<evidence type="ECO:0000256" key="2">
    <source>
        <dbReference type="ARBA" id="ARBA00022617"/>
    </source>
</evidence>
<keyword evidence="10" id="KW-1185">Reference proteome</keyword>
<gene>
    <name evidence="9" type="ORF">ACFFRE_11685</name>
</gene>
<dbReference type="EMBL" id="JBHLYQ010000156">
    <property type="protein sequence ID" value="MFC0082792.1"/>
    <property type="molecule type" value="Genomic_DNA"/>
</dbReference>
<feature type="domain" description="CcmH/CycL/Ccl2/NrfF N-terminal" evidence="8">
    <location>
        <begin position="43"/>
        <end position="160"/>
    </location>
</feature>
<keyword evidence="6" id="KW-0472">Membrane</keyword>
<name>A0ABV6C516_9ACTN</name>
<comment type="function">
    <text evidence="6">Possible subunit of a heme lyase.</text>
</comment>
<dbReference type="Pfam" id="PF03918">
    <property type="entry name" value="CcmH"/>
    <property type="match status" value="1"/>
</dbReference>
<proteinExistence type="inferred from homology"/>
<reference evidence="9 10" key="1">
    <citation type="submission" date="2024-09" db="EMBL/GenBank/DDBJ databases">
        <authorList>
            <person name="Sun Q."/>
            <person name="Mori K."/>
        </authorList>
    </citation>
    <scope>NUCLEOTIDE SEQUENCE [LARGE SCALE GENOMIC DNA]</scope>
    <source>
        <strain evidence="9 10">JCM 15389</strain>
    </source>
</reference>
<dbReference type="InterPro" id="IPR005616">
    <property type="entry name" value="CcmH/CycL/Ccl2/NrfF_N"/>
</dbReference>
<keyword evidence="2 6" id="KW-0349">Heme</keyword>
<organism evidence="9 10">
    <name type="scientific">Aciditerrimonas ferrireducens</name>
    <dbReference type="NCBI Taxonomy" id="667306"/>
    <lineage>
        <taxon>Bacteria</taxon>
        <taxon>Bacillati</taxon>
        <taxon>Actinomycetota</taxon>
        <taxon>Acidimicrobiia</taxon>
        <taxon>Acidimicrobiales</taxon>
        <taxon>Acidimicrobiaceae</taxon>
        <taxon>Aciditerrimonas</taxon>
    </lineage>
</organism>
<comment type="similarity">
    <text evidence="1 6">Belongs to the CcmH/CycL/Ccl2/NrfF family.</text>
</comment>
<dbReference type="Proteomes" id="UP001589788">
    <property type="component" value="Unassembled WGS sequence"/>
</dbReference>
<sequence length="192" mass="19928">MTSAAGLASSEVPRRSLRRPAFERAAWIVLAVAVAVALVVGWHRPSGSPRAQEIATLERDIKCPSCDDLSVAVSTAPTAIAVRHTIVRRIDEGQTPTEVEQYLISRYGTAILLDPPTSGPTLLVWVLPGLAGVVAAGALGGFLWRRSRAAAVAVEADDEALVRAALAAMAGAAGNGRTHGSPETGRPVEPGP</sequence>
<dbReference type="PANTHER" id="PTHR47870:SF4">
    <property type="entry name" value="CYTOCHROME C-TYPE BIOGENESIS PROTEIN CYCH"/>
    <property type="match status" value="1"/>
</dbReference>
<dbReference type="RefSeq" id="WP_248106896.1">
    <property type="nucleotide sequence ID" value="NZ_JAKHEX010000007.1"/>
</dbReference>
<evidence type="ECO:0000256" key="4">
    <source>
        <dbReference type="ARBA" id="ARBA00022729"/>
    </source>
</evidence>
<evidence type="ECO:0000313" key="10">
    <source>
        <dbReference type="Proteomes" id="UP001589788"/>
    </source>
</evidence>